<comment type="caution">
    <text evidence="2">The sequence shown here is derived from an EMBL/GenBank/DDBJ whole genome shotgun (WGS) entry which is preliminary data.</text>
</comment>
<evidence type="ECO:0000313" key="3">
    <source>
        <dbReference type="Proteomes" id="UP000238479"/>
    </source>
</evidence>
<proteinExistence type="predicted"/>
<dbReference type="EMBL" id="PDCK01000045">
    <property type="protein sequence ID" value="PRQ18649.1"/>
    <property type="molecule type" value="Genomic_DNA"/>
</dbReference>
<feature type="transmembrane region" description="Helical" evidence="1">
    <location>
        <begin position="53"/>
        <end position="75"/>
    </location>
</feature>
<reference evidence="2 3" key="1">
    <citation type="journal article" date="2018" name="Nat. Genet.">
        <title>The Rosa genome provides new insights in the design of modern roses.</title>
        <authorList>
            <person name="Bendahmane M."/>
        </authorList>
    </citation>
    <scope>NUCLEOTIDE SEQUENCE [LARGE SCALE GENOMIC DNA]</scope>
    <source>
        <strain evidence="3">cv. Old Blush</strain>
    </source>
</reference>
<keyword evidence="1" id="KW-0472">Membrane</keyword>
<gene>
    <name evidence="2" type="ORF">RchiOBHm_Chr7g0208381</name>
</gene>
<organism evidence="2 3">
    <name type="scientific">Rosa chinensis</name>
    <name type="common">China rose</name>
    <dbReference type="NCBI Taxonomy" id="74649"/>
    <lineage>
        <taxon>Eukaryota</taxon>
        <taxon>Viridiplantae</taxon>
        <taxon>Streptophyta</taxon>
        <taxon>Embryophyta</taxon>
        <taxon>Tracheophyta</taxon>
        <taxon>Spermatophyta</taxon>
        <taxon>Magnoliopsida</taxon>
        <taxon>eudicotyledons</taxon>
        <taxon>Gunneridae</taxon>
        <taxon>Pentapetalae</taxon>
        <taxon>rosids</taxon>
        <taxon>fabids</taxon>
        <taxon>Rosales</taxon>
        <taxon>Rosaceae</taxon>
        <taxon>Rosoideae</taxon>
        <taxon>Rosoideae incertae sedis</taxon>
        <taxon>Rosa</taxon>
    </lineage>
</organism>
<dbReference type="Gramene" id="PRQ18649">
    <property type="protein sequence ID" value="PRQ18649"/>
    <property type="gene ID" value="RchiOBHm_Chr7g0208381"/>
</dbReference>
<name>A0A2P6P9P8_ROSCH</name>
<accession>A0A2P6P9P8</accession>
<evidence type="ECO:0000313" key="2">
    <source>
        <dbReference type="EMBL" id="PRQ18649.1"/>
    </source>
</evidence>
<sequence>MGVWDHETMCSSPFSQHSFPLCGPLFLSVSFLCSLSLSLSLSLPPLPHAPRVFTLHLSVVFSPSPFIQSFFPTLYSIALFQRHHHYTTALRHPRSTAIFGQPRWHHNHCTTHKERLPDLFPSILIIFFKIWI</sequence>
<dbReference type="Proteomes" id="UP000238479">
    <property type="component" value="Chromosome 7"/>
</dbReference>
<protein>
    <submittedName>
        <fullName evidence="2">Uncharacterized protein</fullName>
    </submittedName>
</protein>
<keyword evidence="3" id="KW-1185">Reference proteome</keyword>
<keyword evidence="1" id="KW-1133">Transmembrane helix</keyword>
<keyword evidence="1" id="KW-0812">Transmembrane</keyword>
<dbReference type="AlphaFoldDB" id="A0A2P6P9P8"/>
<feature type="transmembrane region" description="Helical" evidence="1">
    <location>
        <begin position="21"/>
        <end position="41"/>
    </location>
</feature>
<evidence type="ECO:0000256" key="1">
    <source>
        <dbReference type="SAM" id="Phobius"/>
    </source>
</evidence>